<dbReference type="OrthoDB" id="5845797at2759"/>
<feature type="region of interest" description="Disordered" evidence="1">
    <location>
        <begin position="1"/>
        <end position="34"/>
    </location>
</feature>
<dbReference type="InterPro" id="IPR042178">
    <property type="entry name" value="Serpin_sf_1"/>
</dbReference>
<dbReference type="EMBL" id="CADEPM010000003">
    <property type="protein sequence ID" value="CAB3403651.1"/>
    <property type="molecule type" value="Genomic_DNA"/>
</dbReference>
<name>A0A8S1EIJ3_9PELO</name>
<sequence length="523" mass="59796">MSSGSVETASEAGGIHKKQRNNSSCGSNGSVKKTKTNWNPFKKVLNLVKGHQSSTLSETSESDEIVYRWMSSCFSAKCPIFAKNPQFNMVYCVLPSLQIFIIIYMACEDKMKKHLKSLFQLAESDFRDLERISKSLKKLTTKNGFFTFVQFLVDEEKTTTVCKSLMKESKMIVGQQVFFSIRPSRLQRYLCSLCFSPVSIQRANLLTTNAYCSTGLETTWFGKARAIGKARFSCTYSKSNFEPFFELKTRYRKTRNEAFEIIQFDFMTNDSKLTKGSIIIMRPHCVGQLPYENLTLTTTSLQSIVNTLDNSKEHTGLILLPSFSVSSRHDLWKNLIRQGVHPDLGQTSKLPPIGSLWHWSNLSINENGIRDSVKTSKKMPHEELHGGPPKNLLFEKSQPYSMRIDSPFSYIINLDGIPVFIGSYFGTPPPKNAEMFMRAPERICRKKRIKVRKRRETRTRKQKLLEKIRKNKEKERAREAKEKKKIPSASSSSASSSAESTTTAKSKDSEVRNVFKIFKWNRK</sequence>
<reference evidence="3 4" key="1">
    <citation type="submission" date="2020-04" db="EMBL/GenBank/DDBJ databases">
        <authorList>
            <person name="Laetsch R D."/>
            <person name="Stevens L."/>
            <person name="Kumar S."/>
            <person name="Blaxter L. M."/>
        </authorList>
    </citation>
    <scope>NUCLEOTIDE SEQUENCE [LARGE SCALE GENOMIC DNA]</scope>
</reference>
<dbReference type="SUPFAM" id="SSF56574">
    <property type="entry name" value="Serpins"/>
    <property type="match status" value="1"/>
</dbReference>
<feature type="compositionally biased region" description="Polar residues" evidence="1">
    <location>
        <begin position="21"/>
        <end position="34"/>
    </location>
</feature>
<comment type="caution">
    <text evidence="3">The sequence shown here is derived from an EMBL/GenBank/DDBJ whole genome shotgun (WGS) entry which is preliminary data.</text>
</comment>
<evidence type="ECO:0000313" key="4">
    <source>
        <dbReference type="Proteomes" id="UP000494206"/>
    </source>
</evidence>
<protein>
    <recommendedName>
        <fullName evidence="2">Serpin domain-containing protein</fullName>
    </recommendedName>
</protein>
<proteinExistence type="predicted"/>
<gene>
    <name evidence="3" type="ORF">CBOVIS_LOCUS6092</name>
</gene>
<dbReference type="Gene3D" id="2.30.39.10">
    <property type="entry name" value="Alpha-1-antitrypsin, domain 1"/>
    <property type="match status" value="1"/>
</dbReference>
<dbReference type="Proteomes" id="UP000494206">
    <property type="component" value="Unassembled WGS sequence"/>
</dbReference>
<feature type="region of interest" description="Disordered" evidence="1">
    <location>
        <begin position="451"/>
        <end position="508"/>
    </location>
</feature>
<evidence type="ECO:0000256" key="1">
    <source>
        <dbReference type="SAM" id="MobiDB-lite"/>
    </source>
</evidence>
<dbReference type="AlphaFoldDB" id="A0A8S1EIJ3"/>
<feature type="compositionally biased region" description="Low complexity" evidence="1">
    <location>
        <begin position="487"/>
        <end position="504"/>
    </location>
</feature>
<accession>A0A8S1EIJ3</accession>
<evidence type="ECO:0000313" key="3">
    <source>
        <dbReference type="EMBL" id="CAB3403651.1"/>
    </source>
</evidence>
<feature type="compositionally biased region" description="Basic residues" evidence="1">
    <location>
        <begin position="451"/>
        <end position="462"/>
    </location>
</feature>
<dbReference type="Gene3D" id="3.30.497.10">
    <property type="entry name" value="Antithrombin, subunit I, domain 2"/>
    <property type="match status" value="1"/>
</dbReference>
<dbReference type="InterPro" id="IPR042185">
    <property type="entry name" value="Serpin_sf_2"/>
</dbReference>
<feature type="compositionally biased region" description="Basic and acidic residues" evidence="1">
    <location>
        <begin position="463"/>
        <end position="482"/>
    </location>
</feature>
<keyword evidence="4" id="KW-1185">Reference proteome</keyword>
<dbReference type="InterPro" id="IPR023796">
    <property type="entry name" value="Serpin_dom"/>
</dbReference>
<dbReference type="InterPro" id="IPR036186">
    <property type="entry name" value="Serpin_sf"/>
</dbReference>
<organism evidence="3 4">
    <name type="scientific">Caenorhabditis bovis</name>
    <dbReference type="NCBI Taxonomy" id="2654633"/>
    <lineage>
        <taxon>Eukaryota</taxon>
        <taxon>Metazoa</taxon>
        <taxon>Ecdysozoa</taxon>
        <taxon>Nematoda</taxon>
        <taxon>Chromadorea</taxon>
        <taxon>Rhabditida</taxon>
        <taxon>Rhabditina</taxon>
        <taxon>Rhabditomorpha</taxon>
        <taxon>Rhabditoidea</taxon>
        <taxon>Rhabditidae</taxon>
        <taxon>Peloderinae</taxon>
        <taxon>Caenorhabditis</taxon>
    </lineage>
</organism>
<dbReference type="Pfam" id="PF00079">
    <property type="entry name" value="Serpin"/>
    <property type="match status" value="1"/>
</dbReference>
<evidence type="ECO:0000259" key="2">
    <source>
        <dbReference type="Pfam" id="PF00079"/>
    </source>
</evidence>
<feature type="domain" description="Serpin" evidence="2">
    <location>
        <begin position="228"/>
        <end position="424"/>
    </location>
</feature>